<gene>
    <name evidence="2" type="ORF">UV76_C0018G0002</name>
</gene>
<evidence type="ECO:0000313" key="3">
    <source>
        <dbReference type="Proteomes" id="UP000034646"/>
    </source>
</evidence>
<accession>A0A0G1DPM2</accession>
<feature type="transmembrane region" description="Helical" evidence="1">
    <location>
        <begin position="56"/>
        <end position="75"/>
    </location>
</feature>
<reference evidence="2 3" key="1">
    <citation type="journal article" date="2015" name="Nature">
        <title>rRNA introns, odd ribosomes, and small enigmatic genomes across a large radiation of phyla.</title>
        <authorList>
            <person name="Brown C.T."/>
            <person name="Hug L.A."/>
            <person name="Thomas B.C."/>
            <person name="Sharon I."/>
            <person name="Castelle C.J."/>
            <person name="Singh A."/>
            <person name="Wilkins M.J."/>
            <person name="Williams K.H."/>
            <person name="Banfield J.F."/>
        </authorList>
    </citation>
    <scope>NUCLEOTIDE SEQUENCE [LARGE SCALE GENOMIC DNA]</scope>
</reference>
<keyword evidence="1" id="KW-0472">Membrane</keyword>
<dbReference type="STRING" id="1618738.UV76_C0018G0002"/>
<comment type="caution">
    <text evidence="2">The sequence shown here is derived from an EMBL/GenBank/DDBJ whole genome shotgun (WGS) entry which is preliminary data.</text>
</comment>
<organism evidence="2 3">
    <name type="scientific">Candidatus Nomurabacteria bacterium GW2011_GWA2_43_15</name>
    <dbReference type="NCBI Taxonomy" id="1618738"/>
    <lineage>
        <taxon>Bacteria</taxon>
        <taxon>Candidatus Nomuraibacteriota</taxon>
    </lineage>
</organism>
<name>A0A0G1DPM2_9BACT</name>
<dbReference type="EMBL" id="LCFS01000018">
    <property type="protein sequence ID" value="KKS99584.1"/>
    <property type="molecule type" value="Genomic_DNA"/>
</dbReference>
<protein>
    <submittedName>
        <fullName evidence="2">Uncharacterized protein</fullName>
    </submittedName>
</protein>
<keyword evidence="1" id="KW-0812">Transmembrane</keyword>
<feature type="transmembrane region" description="Helical" evidence="1">
    <location>
        <begin position="12"/>
        <end position="36"/>
    </location>
</feature>
<dbReference type="AlphaFoldDB" id="A0A0G1DPM2"/>
<dbReference type="Proteomes" id="UP000034646">
    <property type="component" value="Unassembled WGS sequence"/>
</dbReference>
<sequence>MVKDQIIKKIKQWFWILTGIWVAFWVLDVLVLVPLYPEGGIAYNIKAIFADEFDLALVYLIITAPVYLYLVSVLIKKIAKAVLVFLGTRRRPSF</sequence>
<proteinExistence type="predicted"/>
<keyword evidence="1" id="KW-1133">Transmembrane helix</keyword>
<evidence type="ECO:0000313" key="2">
    <source>
        <dbReference type="EMBL" id="KKS99584.1"/>
    </source>
</evidence>
<evidence type="ECO:0000256" key="1">
    <source>
        <dbReference type="SAM" id="Phobius"/>
    </source>
</evidence>